<proteinExistence type="predicted"/>
<sequence length="87" mass="10315">MLLYYLSQYKTIRRFQIRVCKSCSPFQCHCQKTTPLTRSEPKECQGRGLAPCLLSFARLVRARVYRKGQGRRVICGMGYYFFYLILF</sequence>
<dbReference type="EMBL" id="ML736388">
    <property type="protein sequence ID" value="KAE8371902.1"/>
    <property type="molecule type" value="Genomic_DNA"/>
</dbReference>
<name>A0A5N7APY4_9EURO</name>
<accession>A0A5N7APY4</accession>
<gene>
    <name evidence="1" type="ORF">BDV26DRAFT_275143</name>
</gene>
<keyword evidence="2" id="KW-1185">Reference proteome</keyword>
<evidence type="ECO:0000313" key="1">
    <source>
        <dbReference type="EMBL" id="KAE8371902.1"/>
    </source>
</evidence>
<evidence type="ECO:0000313" key="2">
    <source>
        <dbReference type="Proteomes" id="UP000326198"/>
    </source>
</evidence>
<protein>
    <submittedName>
        <fullName evidence="1">Uncharacterized protein</fullName>
    </submittedName>
</protein>
<dbReference type="Proteomes" id="UP000326198">
    <property type="component" value="Unassembled WGS sequence"/>
</dbReference>
<organism evidence="1 2">
    <name type="scientific">Aspergillus bertholletiae</name>
    <dbReference type="NCBI Taxonomy" id="1226010"/>
    <lineage>
        <taxon>Eukaryota</taxon>
        <taxon>Fungi</taxon>
        <taxon>Dikarya</taxon>
        <taxon>Ascomycota</taxon>
        <taxon>Pezizomycotina</taxon>
        <taxon>Eurotiomycetes</taxon>
        <taxon>Eurotiomycetidae</taxon>
        <taxon>Eurotiales</taxon>
        <taxon>Aspergillaceae</taxon>
        <taxon>Aspergillus</taxon>
        <taxon>Aspergillus subgen. Circumdati</taxon>
    </lineage>
</organism>
<reference evidence="1 2" key="1">
    <citation type="submission" date="2019-04" db="EMBL/GenBank/DDBJ databases">
        <title>Friends and foes A comparative genomics studyof 23 Aspergillus species from section Flavi.</title>
        <authorList>
            <consortium name="DOE Joint Genome Institute"/>
            <person name="Kjaerbolling I."/>
            <person name="Vesth T."/>
            <person name="Frisvad J.C."/>
            <person name="Nybo J.L."/>
            <person name="Theobald S."/>
            <person name="Kildgaard S."/>
            <person name="Isbrandt T."/>
            <person name="Kuo A."/>
            <person name="Sato A."/>
            <person name="Lyhne E.K."/>
            <person name="Kogle M.E."/>
            <person name="Wiebenga A."/>
            <person name="Kun R.S."/>
            <person name="Lubbers R.J."/>
            <person name="Makela M.R."/>
            <person name="Barry K."/>
            <person name="Chovatia M."/>
            <person name="Clum A."/>
            <person name="Daum C."/>
            <person name="Haridas S."/>
            <person name="He G."/>
            <person name="LaButti K."/>
            <person name="Lipzen A."/>
            <person name="Mondo S."/>
            <person name="Riley R."/>
            <person name="Salamov A."/>
            <person name="Simmons B.A."/>
            <person name="Magnuson J.K."/>
            <person name="Henrissat B."/>
            <person name="Mortensen U.H."/>
            <person name="Larsen T.O."/>
            <person name="Devries R.P."/>
            <person name="Grigoriev I.V."/>
            <person name="Machida M."/>
            <person name="Baker S.E."/>
            <person name="Andersen M.R."/>
        </authorList>
    </citation>
    <scope>NUCLEOTIDE SEQUENCE [LARGE SCALE GENOMIC DNA]</scope>
    <source>
        <strain evidence="1 2">IBT 29228</strain>
    </source>
</reference>
<dbReference type="AlphaFoldDB" id="A0A5N7APY4"/>